<dbReference type="InterPro" id="IPR002818">
    <property type="entry name" value="DJ-1/PfpI"/>
</dbReference>
<name>A0ABT8KVN9_9BACT</name>
<dbReference type="PROSITE" id="PS01124">
    <property type="entry name" value="HTH_ARAC_FAMILY_2"/>
    <property type="match status" value="1"/>
</dbReference>
<keyword evidence="6" id="KW-1185">Reference proteome</keyword>
<dbReference type="Pfam" id="PF01965">
    <property type="entry name" value="DJ-1_PfpI"/>
    <property type="match status" value="1"/>
</dbReference>
<accession>A0ABT8KVN9</accession>
<comment type="caution">
    <text evidence="5">The sequence shown here is derived from an EMBL/GenBank/DDBJ whole genome shotgun (WGS) entry which is preliminary data.</text>
</comment>
<dbReference type="InterPro" id="IPR052158">
    <property type="entry name" value="INH-QAR"/>
</dbReference>
<keyword evidence="1" id="KW-0805">Transcription regulation</keyword>
<evidence type="ECO:0000256" key="2">
    <source>
        <dbReference type="ARBA" id="ARBA00023125"/>
    </source>
</evidence>
<dbReference type="InterPro" id="IPR018060">
    <property type="entry name" value="HTH_AraC"/>
</dbReference>
<dbReference type="PANTHER" id="PTHR43130">
    <property type="entry name" value="ARAC-FAMILY TRANSCRIPTIONAL REGULATOR"/>
    <property type="match status" value="1"/>
</dbReference>
<evidence type="ECO:0000256" key="1">
    <source>
        <dbReference type="ARBA" id="ARBA00023015"/>
    </source>
</evidence>
<proteinExistence type="predicted"/>
<feature type="domain" description="HTH araC/xylS-type" evidence="4">
    <location>
        <begin position="218"/>
        <end position="319"/>
    </location>
</feature>
<gene>
    <name evidence="5" type="ORF">QQ008_25880</name>
</gene>
<evidence type="ECO:0000313" key="5">
    <source>
        <dbReference type="EMBL" id="MDN5204847.1"/>
    </source>
</evidence>
<dbReference type="EMBL" id="JAUJEA010000013">
    <property type="protein sequence ID" value="MDN5204847.1"/>
    <property type="molecule type" value="Genomic_DNA"/>
</dbReference>
<evidence type="ECO:0000313" key="6">
    <source>
        <dbReference type="Proteomes" id="UP001172082"/>
    </source>
</evidence>
<sequence length="322" mass="36907">MKSVSVLLLNDCTTIAPIGALELLKKSGVIHQQLTGEDKPFFHVELVSSLGTTVQTQDGYAIHCERSIENLDKTDVLLLPALEFDVKEKIEVNKHCVEHIRRLHQQGTEIATMCTGAFLLAATGLLNQKKATTHWFLTKTFQQMFPEVELMDDKIIVDNGKLYTCGGATSFINLVLYLVEKYCGKETAIMTSKMLLIDFNKPPQNHYAMFTPQMQHDDKIIMETQEYLQSHNKFITVGQLAERANMSHSTFLRRFKKATGESPLKYIQRMQVEKIKDMLETTDKRFDEIAYGLGYNDIPSLRKVFKHFTGLSPLQYKDRYKR</sequence>
<dbReference type="Pfam" id="PF12833">
    <property type="entry name" value="HTH_18"/>
    <property type="match status" value="1"/>
</dbReference>
<evidence type="ECO:0000256" key="3">
    <source>
        <dbReference type="ARBA" id="ARBA00023163"/>
    </source>
</evidence>
<dbReference type="InterPro" id="IPR018062">
    <property type="entry name" value="HTH_AraC-typ_CS"/>
</dbReference>
<dbReference type="SUPFAM" id="SSF52317">
    <property type="entry name" value="Class I glutamine amidotransferase-like"/>
    <property type="match status" value="1"/>
</dbReference>
<dbReference type="InterPro" id="IPR009057">
    <property type="entry name" value="Homeodomain-like_sf"/>
</dbReference>
<keyword evidence="2" id="KW-0238">DNA-binding</keyword>
<reference evidence="5" key="1">
    <citation type="submission" date="2023-06" db="EMBL/GenBank/DDBJ databases">
        <title>Genomic of Parafulvivirga corallium.</title>
        <authorList>
            <person name="Wang G."/>
        </authorList>
    </citation>
    <scope>NUCLEOTIDE SEQUENCE</scope>
    <source>
        <strain evidence="5">BMA10</strain>
    </source>
</reference>
<dbReference type="Gene3D" id="3.40.50.880">
    <property type="match status" value="1"/>
</dbReference>
<dbReference type="CDD" id="cd03138">
    <property type="entry name" value="GATase1_AraC_2"/>
    <property type="match status" value="1"/>
</dbReference>
<dbReference type="RefSeq" id="WP_346754871.1">
    <property type="nucleotide sequence ID" value="NZ_JAUJEA010000013.1"/>
</dbReference>
<dbReference type="InterPro" id="IPR029062">
    <property type="entry name" value="Class_I_gatase-like"/>
</dbReference>
<dbReference type="Gene3D" id="1.10.10.60">
    <property type="entry name" value="Homeodomain-like"/>
    <property type="match status" value="2"/>
</dbReference>
<organism evidence="5 6">
    <name type="scientific">Splendidivirga corallicola</name>
    <dbReference type="NCBI Taxonomy" id="3051826"/>
    <lineage>
        <taxon>Bacteria</taxon>
        <taxon>Pseudomonadati</taxon>
        <taxon>Bacteroidota</taxon>
        <taxon>Cytophagia</taxon>
        <taxon>Cytophagales</taxon>
        <taxon>Splendidivirgaceae</taxon>
        <taxon>Splendidivirga</taxon>
    </lineage>
</organism>
<dbReference type="PROSITE" id="PS00041">
    <property type="entry name" value="HTH_ARAC_FAMILY_1"/>
    <property type="match status" value="1"/>
</dbReference>
<keyword evidence="3" id="KW-0804">Transcription</keyword>
<evidence type="ECO:0000259" key="4">
    <source>
        <dbReference type="PROSITE" id="PS01124"/>
    </source>
</evidence>
<dbReference type="SUPFAM" id="SSF46689">
    <property type="entry name" value="Homeodomain-like"/>
    <property type="match status" value="2"/>
</dbReference>
<dbReference type="PANTHER" id="PTHR43130:SF3">
    <property type="entry name" value="HTH-TYPE TRANSCRIPTIONAL REGULATOR RV1931C"/>
    <property type="match status" value="1"/>
</dbReference>
<protein>
    <submittedName>
        <fullName evidence="5">Helix-turn-helix domain-containing protein</fullName>
    </submittedName>
</protein>
<dbReference type="SMART" id="SM00342">
    <property type="entry name" value="HTH_ARAC"/>
    <property type="match status" value="1"/>
</dbReference>
<dbReference type="Proteomes" id="UP001172082">
    <property type="component" value="Unassembled WGS sequence"/>
</dbReference>